<dbReference type="GO" id="GO:0015031">
    <property type="term" value="P:protein transport"/>
    <property type="evidence" value="ECO:0007669"/>
    <property type="project" value="UniProtKB-KW"/>
</dbReference>
<dbReference type="Pfam" id="PF02472">
    <property type="entry name" value="ExbD"/>
    <property type="match status" value="1"/>
</dbReference>
<evidence type="ECO:0000256" key="6">
    <source>
        <dbReference type="ARBA" id="ARBA00023136"/>
    </source>
</evidence>
<comment type="similarity">
    <text evidence="2 7">Belongs to the ExbD/TolR family.</text>
</comment>
<dbReference type="GO" id="GO:0005886">
    <property type="term" value="C:plasma membrane"/>
    <property type="evidence" value="ECO:0007669"/>
    <property type="project" value="UniProtKB-SubCell"/>
</dbReference>
<keyword evidence="7" id="KW-0813">Transport</keyword>
<evidence type="ECO:0000256" key="8">
    <source>
        <dbReference type="SAM" id="MobiDB-lite"/>
    </source>
</evidence>
<comment type="subcellular location">
    <subcellularLocation>
        <location evidence="1">Cell membrane</location>
        <topology evidence="1">Single-pass membrane protein</topology>
    </subcellularLocation>
    <subcellularLocation>
        <location evidence="7">Cell membrane</location>
        <topology evidence="7">Single-pass type II membrane protein</topology>
    </subcellularLocation>
</comment>
<evidence type="ECO:0000313" key="11">
    <source>
        <dbReference type="Proteomes" id="UP000478417"/>
    </source>
</evidence>
<gene>
    <name evidence="10" type="ORF">G0Q06_12470</name>
</gene>
<keyword evidence="3" id="KW-1003">Cell membrane</keyword>
<dbReference type="GO" id="GO:0022857">
    <property type="term" value="F:transmembrane transporter activity"/>
    <property type="evidence" value="ECO:0007669"/>
    <property type="project" value="InterPro"/>
</dbReference>
<evidence type="ECO:0000256" key="2">
    <source>
        <dbReference type="ARBA" id="ARBA00005811"/>
    </source>
</evidence>
<evidence type="ECO:0000256" key="1">
    <source>
        <dbReference type="ARBA" id="ARBA00004162"/>
    </source>
</evidence>
<evidence type="ECO:0000256" key="9">
    <source>
        <dbReference type="SAM" id="Phobius"/>
    </source>
</evidence>
<evidence type="ECO:0000256" key="3">
    <source>
        <dbReference type="ARBA" id="ARBA00022475"/>
    </source>
</evidence>
<reference evidence="10 11" key="1">
    <citation type="submission" date="2020-02" db="EMBL/GenBank/DDBJ databases">
        <title>Albibacoteraceae fam. nov., the first described family within the subdivision 4 Verrucomicrobia.</title>
        <authorList>
            <person name="Xi F."/>
        </authorList>
    </citation>
    <scope>NUCLEOTIDE SEQUENCE [LARGE SCALE GENOMIC DNA]</scope>
    <source>
        <strain evidence="10 11">CK1056</strain>
    </source>
</reference>
<proteinExistence type="inferred from homology"/>
<accession>A0A6B2M4R3</accession>
<evidence type="ECO:0000313" key="10">
    <source>
        <dbReference type="EMBL" id="NDV63272.1"/>
    </source>
</evidence>
<keyword evidence="11" id="KW-1185">Reference proteome</keyword>
<feature type="compositionally biased region" description="Basic and acidic residues" evidence="8">
    <location>
        <begin position="54"/>
        <end position="63"/>
    </location>
</feature>
<dbReference type="RefSeq" id="WP_163966592.1">
    <property type="nucleotide sequence ID" value="NZ_JAAGNX010000003.1"/>
</dbReference>
<dbReference type="InterPro" id="IPR003400">
    <property type="entry name" value="ExbD"/>
</dbReference>
<protein>
    <submittedName>
        <fullName evidence="10">Biopolymer transporter ExbD</fullName>
    </submittedName>
</protein>
<dbReference type="Proteomes" id="UP000478417">
    <property type="component" value="Unassembled WGS sequence"/>
</dbReference>
<dbReference type="PANTHER" id="PTHR30558:SF13">
    <property type="entry name" value="BIOPOLYMER TRANSPORT PROTEIN EXBD2"/>
    <property type="match status" value="1"/>
</dbReference>
<comment type="caution">
    <text evidence="10">The sequence shown here is derived from an EMBL/GenBank/DDBJ whole genome shotgun (WGS) entry which is preliminary data.</text>
</comment>
<evidence type="ECO:0000256" key="4">
    <source>
        <dbReference type="ARBA" id="ARBA00022692"/>
    </source>
</evidence>
<keyword evidence="6 9" id="KW-0472">Membrane</keyword>
<name>A0A6B2M4R3_9BACT</name>
<evidence type="ECO:0000256" key="7">
    <source>
        <dbReference type="RuleBase" id="RU003879"/>
    </source>
</evidence>
<feature type="region of interest" description="Disordered" evidence="8">
    <location>
        <begin position="44"/>
        <end position="63"/>
    </location>
</feature>
<dbReference type="PANTHER" id="PTHR30558">
    <property type="entry name" value="EXBD MEMBRANE COMPONENT OF PMF-DRIVEN MACROMOLECULE IMPORT SYSTEM"/>
    <property type="match status" value="1"/>
</dbReference>
<sequence length="138" mass="15307">MSSRSRLNKTEERTDINISPMIDMVFILLIFFIVTTVFVEEEGISVDKPTPQPPDKEQEERDEPVILRVTTNNQVIHDGNVVTLNRVETLVKTAISKSDVPVIMQVERGALAGVMVQVMDRAKVGGAEKISVTSVEAQ</sequence>
<keyword evidence="5 9" id="KW-1133">Transmembrane helix</keyword>
<feature type="transmembrane region" description="Helical" evidence="9">
    <location>
        <begin position="21"/>
        <end position="39"/>
    </location>
</feature>
<dbReference type="EMBL" id="JAAGNX010000003">
    <property type="protein sequence ID" value="NDV63272.1"/>
    <property type="molecule type" value="Genomic_DNA"/>
</dbReference>
<organism evidence="10 11">
    <name type="scientific">Oceanipulchritudo coccoides</name>
    <dbReference type="NCBI Taxonomy" id="2706888"/>
    <lineage>
        <taxon>Bacteria</taxon>
        <taxon>Pseudomonadati</taxon>
        <taxon>Verrucomicrobiota</taxon>
        <taxon>Opitutia</taxon>
        <taxon>Puniceicoccales</taxon>
        <taxon>Oceanipulchritudinaceae</taxon>
        <taxon>Oceanipulchritudo</taxon>
    </lineage>
</organism>
<keyword evidence="4 7" id="KW-0812">Transmembrane</keyword>
<keyword evidence="7" id="KW-0653">Protein transport</keyword>
<dbReference type="AlphaFoldDB" id="A0A6B2M4R3"/>
<evidence type="ECO:0000256" key="5">
    <source>
        <dbReference type="ARBA" id="ARBA00022989"/>
    </source>
</evidence>